<keyword evidence="2" id="KW-0472">Membrane</keyword>
<feature type="region of interest" description="Disordered" evidence="1">
    <location>
        <begin position="309"/>
        <end position="333"/>
    </location>
</feature>
<feature type="region of interest" description="Disordered" evidence="1">
    <location>
        <begin position="196"/>
        <end position="248"/>
    </location>
</feature>
<gene>
    <name evidence="3" type="ORF">GRF29_28g1555201</name>
</gene>
<keyword evidence="2" id="KW-1133">Transmembrane helix</keyword>
<evidence type="ECO:0000256" key="2">
    <source>
        <dbReference type="SAM" id="Phobius"/>
    </source>
</evidence>
<feature type="transmembrane region" description="Helical" evidence="2">
    <location>
        <begin position="256"/>
        <end position="277"/>
    </location>
</feature>
<name>A0AAN6M2A3_9PLEO</name>
<proteinExistence type="predicted"/>
<keyword evidence="2" id="KW-0812">Transmembrane</keyword>
<dbReference type="Proteomes" id="UP001280581">
    <property type="component" value="Unassembled WGS sequence"/>
</dbReference>
<feature type="compositionally biased region" description="Polar residues" evidence="1">
    <location>
        <begin position="196"/>
        <end position="212"/>
    </location>
</feature>
<dbReference type="EMBL" id="WVTA01000004">
    <property type="protein sequence ID" value="KAK3213945.1"/>
    <property type="molecule type" value="Genomic_DNA"/>
</dbReference>
<sequence>MSDEAPTSTEAQRSMITDAASIEAFNRGPITKYFAPASTCQDVMSYDGNMYYGWGEKGLIDTACYPMGTLTSQDIVDRTAWELFYYSPAVCPGGWDTVTKFETGVPHENLLTSISLGSATSAVLCCPSDFVYFTNGHVCTSSISQGASLNFVIPSTDLGGTLHIPSPSPSVYISPSHAYANGIIVMWQSSDVSILRSATSNPSPSRQTSIIKTTGNPTGSSPSNSNSNSNLPANTSLPPTSSPTAPAETMTMGAKIGLGVGIPLALLAGLALGWLLFRRRRPYGQVGDPPDYNERGTTKYAHEATVPVELHAEPPEMGSGEQDKGHYHRHQLQ</sequence>
<feature type="compositionally biased region" description="Low complexity" evidence="1">
    <location>
        <begin position="213"/>
        <end position="248"/>
    </location>
</feature>
<protein>
    <submittedName>
        <fullName evidence="3">Uncharacterized protein</fullName>
    </submittedName>
</protein>
<organism evidence="3 4">
    <name type="scientific">Pseudopithomyces chartarum</name>
    <dbReference type="NCBI Taxonomy" id="1892770"/>
    <lineage>
        <taxon>Eukaryota</taxon>
        <taxon>Fungi</taxon>
        <taxon>Dikarya</taxon>
        <taxon>Ascomycota</taxon>
        <taxon>Pezizomycotina</taxon>
        <taxon>Dothideomycetes</taxon>
        <taxon>Pleosporomycetidae</taxon>
        <taxon>Pleosporales</taxon>
        <taxon>Massarineae</taxon>
        <taxon>Didymosphaeriaceae</taxon>
        <taxon>Pseudopithomyces</taxon>
    </lineage>
</organism>
<reference evidence="3 4" key="1">
    <citation type="submission" date="2021-02" db="EMBL/GenBank/DDBJ databases">
        <title>Genome assembly of Pseudopithomyces chartarum.</title>
        <authorList>
            <person name="Jauregui R."/>
            <person name="Singh J."/>
            <person name="Voisey C."/>
        </authorList>
    </citation>
    <scope>NUCLEOTIDE SEQUENCE [LARGE SCALE GENOMIC DNA]</scope>
    <source>
        <strain evidence="3 4">AGR01</strain>
    </source>
</reference>
<evidence type="ECO:0000313" key="4">
    <source>
        <dbReference type="Proteomes" id="UP001280581"/>
    </source>
</evidence>
<evidence type="ECO:0000313" key="3">
    <source>
        <dbReference type="EMBL" id="KAK3213945.1"/>
    </source>
</evidence>
<keyword evidence="4" id="KW-1185">Reference proteome</keyword>
<evidence type="ECO:0000256" key="1">
    <source>
        <dbReference type="SAM" id="MobiDB-lite"/>
    </source>
</evidence>
<dbReference type="AlphaFoldDB" id="A0AAN6M2A3"/>
<accession>A0AAN6M2A3</accession>
<comment type="caution">
    <text evidence="3">The sequence shown here is derived from an EMBL/GenBank/DDBJ whole genome shotgun (WGS) entry which is preliminary data.</text>
</comment>